<protein>
    <submittedName>
        <fullName evidence="2">Uncharacterized protein DUF1540</fullName>
    </submittedName>
</protein>
<dbReference type="Proteomes" id="UP000292927">
    <property type="component" value="Unassembled WGS sequence"/>
</dbReference>
<evidence type="ECO:0000313" key="2">
    <source>
        <dbReference type="EMBL" id="RZS94013.1"/>
    </source>
</evidence>
<dbReference type="Pfam" id="PF07561">
    <property type="entry name" value="DUF1540"/>
    <property type="match status" value="2"/>
</dbReference>
<proteinExistence type="predicted"/>
<dbReference type="InterPro" id="IPR011437">
    <property type="entry name" value="DUF1540"/>
</dbReference>
<dbReference type="EMBL" id="SGXF01000005">
    <property type="protein sequence ID" value="RZS94013.1"/>
    <property type="molecule type" value="Genomic_DNA"/>
</dbReference>
<sequence length="102" mass="11094">MTDLCCNVTSCVHNSEHCCCKTAIQVDGQEAKDKSCTCCGSFDKDQAARNATETPQLQLSVDCDATNCVYNENRMCRAEHIDISGGSAQNSESTLCATFRTR</sequence>
<organism evidence="2 3">
    <name type="scientific">Cuneatibacter caecimuris</name>
    <dbReference type="NCBI Taxonomy" id="1796618"/>
    <lineage>
        <taxon>Bacteria</taxon>
        <taxon>Bacillati</taxon>
        <taxon>Bacillota</taxon>
        <taxon>Clostridia</taxon>
        <taxon>Lachnospirales</taxon>
        <taxon>Lachnospiraceae</taxon>
        <taxon>Cuneatibacter</taxon>
    </lineage>
</organism>
<comment type="caution">
    <text evidence="2">The sequence shown here is derived from an EMBL/GenBank/DDBJ whole genome shotgun (WGS) entry which is preliminary data.</text>
</comment>
<dbReference type="RefSeq" id="WP_130435655.1">
    <property type="nucleotide sequence ID" value="NZ_SGXF01000005.1"/>
</dbReference>
<evidence type="ECO:0000259" key="1">
    <source>
        <dbReference type="Pfam" id="PF07561"/>
    </source>
</evidence>
<feature type="domain" description="DUF1540" evidence="1">
    <location>
        <begin position="6"/>
        <end position="42"/>
    </location>
</feature>
<name>A0A4Q7P298_9FIRM</name>
<reference evidence="2 3" key="1">
    <citation type="submission" date="2019-02" db="EMBL/GenBank/DDBJ databases">
        <title>Genomic Encyclopedia of Type Strains, Phase IV (KMG-IV): sequencing the most valuable type-strain genomes for metagenomic binning, comparative biology and taxonomic classification.</title>
        <authorList>
            <person name="Goeker M."/>
        </authorList>
    </citation>
    <scope>NUCLEOTIDE SEQUENCE [LARGE SCALE GENOMIC DNA]</scope>
    <source>
        <strain evidence="2 3">DSM 29486</strain>
    </source>
</reference>
<keyword evidence="3" id="KW-1185">Reference proteome</keyword>
<feature type="domain" description="DUF1540" evidence="1">
    <location>
        <begin position="61"/>
        <end position="99"/>
    </location>
</feature>
<accession>A0A4Q7P298</accession>
<evidence type="ECO:0000313" key="3">
    <source>
        <dbReference type="Proteomes" id="UP000292927"/>
    </source>
</evidence>
<gene>
    <name evidence="2" type="ORF">EV209_2375</name>
</gene>
<dbReference type="OrthoDB" id="9792226at2"/>
<dbReference type="AlphaFoldDB" id="A0A4Q7P298"/>